<protein>
    <submittedName>
        <fullName evidence="7">Carbohydrate kinase</fullName>
    </submittedName>
</protein>
<reference evidence="7 8" key="1">
    <citation type="submission" date="2020-05" db="EMBL/GenBank/DDBJ databases">
        <title>Thioclava electrotropha strain Elox9 finished genome.</title>
        <authorList>
            <person name="Rowe A.R."/>
            <person name="Wilbanks E.G."/>
        </authorList>
    </citation>
    <scope>NUCLEOTIDE SEQUENCE [LARGE SCALE GENOMIC DNA]</scope>
    <source>
        <strain evidence="7 8">Elox9</strain>
    </source>
</reference>
<evidence type="ECO:0000256" key="3">
    <source>
        <dbReference type="ARBA" id="ARBA00022741"/>
    </source>
</evidence>
<evidence type="ECO:0000313" key="7">
    <source>
        <dbReference type="EMBL" id="QPZ90424.1"/>
    </source>
</evidence>
<evidence type="ECO:0000256" key="4">
    <source>
        <dbReference type="ARBA" id="ARBA00022777"/>
    </source>
</evidence>
<evidence type="ECO:0000313" key="8">
    <source>
        <dbReference type="Proteomes" id="UP000192422"/>
    </source>
</evidence>
<dbReference type="Gene3D" id="3.40.1190.20">
    <property type="match status" value="1"/>
</dbReference>
<evidence type="ECO:0000256" key="2">
    <source>
        <dbReference type="ARBA" id="ARBA00022679"/>
    </source>
</evidence>
<comment type="similarity">
    <text evidence="1">Belongs to the carbohydrate kinase PfkB family.</text>
</comment>
<keyword evidence="8" id="KW-1185">Reference proteome</keyword>
<dbReference type="Proteomes" id="UP000192422">
    <property type="component" value="Chromosome"/>
</dbReference>
<dbReference type="PANTHER" id="PTHR43085">
    <property type="entry name" value="HEXOKINASE FAMILY MEMBER"/>
    <property type="match status" value="1"/>
</dbReference>
<evidence type="ECO:0000259" key="6">
    <source>
        <dbReference type="Pfam" id="PF00294"/>
    </source>
</evidence>
<dbReference type="InterPro" id="IPR002173">
    <property type="entry name" value="Carboh/pur_kinase_PfkB_CS"/>
</dbReference>
<keyword evidence="5" id="KW-0067">ATP-binding</keyword>
<dbReference type="GO" id="GO:0016301">
    <property type="term" value="F:kinase activity"/>
    <property type="evidence" value="ECO:0007669"/>
    <property type="project" value="UniProtKB-KW"/>
</dbReference>
<dbReference type="SUPFAM" id="SSF53613">
    <property type="entry name" value="Ribokinase-like"/>
    <property type="match status" value="1"/>
</dbReference>
<dbReference type="EMBL" id="CP053562">
    <property type="protein sequence ID" value="QPZ90424.1"/>
    <property type="molecule type" value="Genomic_DNA"/>
</dbReference>
<name>A0ABX6YRH4_9RHOB</name>
<keyword evidence="4 7" id="KW-0418">Kinase</keyword>
<dbReference type="InterPro" id="IPR029056">
    <property type="entry name" value="Ribokinase-like"/>
</dbReference>
<keyword evidence="3" id="KW-0547">Nucleotide-binding</keyword>
<evidence type="ECO:0000256" key="1">
    <source>
        <dbReference type="ARBA" id="ARBA00010688"/>
    </source>
</evidence>
<dbReference type="InterPro" id="IPR050306">
    <property type="entry name" value="PfkB_Carbo_kinase"/>
</dbReference>
<dbReference type="RefSeq" id="WP_083079185.1">
    <property type="nucleotide sequence ID" value="NZ_CP053562.1"/>
</dbReference>
<dbReference type="CDD" id="cd01167">
    <property type="entry name" value="bac_FRK"/>
    <property type="match status" value="1"/>
</dbReference>
<gene>
    <name evidence="7" type="ORF">AKL02_005645</name>
</gene>
<accession>A0ABX6YRH4</accession>
<keyword evidence="2" id="KW-0808">Transferase</keyword>
<dbReference type="PROSITE" id="PS00584">
    <property type="entry name" value="PFKB_KINASES_2"/>
    <property type="match status" value="1"/>
</dbReference>
<dbReference type="Pfam" id="PF00294">
    <property type="entry name" value="PfkB"/>
    <property type="match status" value="1"/>
</dbReference>
<dbReference type="InterPro" id="IPR011611">
    <property type="entry name" value="PfkB_dom"/>
</dbReference>
<dbReference type="PANTHER" id="PTHR43085:SF1">
    <property type="entry name" value="PSEUDOURIDINE KINASE-RELATED"/>
    <property type="match status" value="1"/>
</dbReference>
<proteinExistence type="inferred from homology"/>
<organism evidence="7 8">
    <name type="scientific">Thioclava electrotropha</name>
    <dbReference type="NCBI Taxonomy" id="1549850"/>
    <lineage>
        <taxon>Bacteria</taxon>
        <taxon>Pseudomonadati</taxon>
        <taxon>Pseudomonadota</taxon>
        <taxon>Alphaproteobacteria</taxon>
        <taxon>Rhodobacterales</taxon>
        <taxon>Paracoccaceae</taxon>
        <taxon>Thioclava</taxon>
    </lineage>
</organism>
<evidence type="ECO:0000256" key="5">
    <source>
        <dbReference type="ARBA" id="ARBA00022840"/>
    </source>
</evidence>
<feature type="domain" description="Carbohydrate kinase PfkB" evidence="6">
    <location>
        <begin position="2"/>
        <end position="302"/>
    </location>
</feature>
<sequence>MILSCGEALIDMLPRESAQGEAAFAPYPGGAVFNTAIALGRLGARSGFLSGLSEDLFGKMLIHSLSDSGVDAGLAVRSDRPTTLAFVTLTDGHASYAFYDENTAGRMLKIEDMPAIPGEVKAMFFGGISLPVEPCGAAYEALMLREAESRVTMIDPNIRPGFIGDEAAYRARLERMFAVADIVKVSDEDLRWIEGPGTIADLARGLLAKGPKLVFVTEGATGAHGFSKHCEVFVPARKVEVIDTVGAGDTFNAGVLAALDRADALDKRRLAGAEEELIADCLKLGVAAAAVVVSRAGANPPWSDELA</sequence>